<dbReference type="OrthoDB" id="1098026at2"/>
<evidence type="ECO:0008006" key="5">
    <source>
        <dbReference type="Google" id="ProtNLM"/>
    </source>
</evidence>
<keyword evidence="4" id="KW-1185">Reference proteome</keyword>
<dbReference type="STRING" id="1324352.OK18_08230"/>
<reference evidence="1 3" key="1">
    <citation type="submission" date="2014-11" db="EMBL/GenBank/DDBJ databases">
        <authorList>
            <person name="Park G.-S."/>
            <person name="Hong S.-J."/>
            <person name="Jung B.K."/>
            <person name="Khan A.R."/>
            <person name="Kwak Y."/>
            <person name="Shin J.-H."/>
        </authorList>
    </citation>
    <scope>NUCLEOTIDE SEQUENCE [LARGE SCALE GENOMIC DNA]</scope>
    <source>
        <strain evidence="1 3">DSM 27622</strain>
    </source>
</reference>
<dbReference type="Proteomes" id="UP000035213">
    <property type="component" value="Chromosome"/>
</dbReference>
<reference evidence="2 4" key="2">
    <citation type="submission" date="2019-09" db="EMBL/GenBank/DDBJ databases">
        <title>FDA dAtabase for Regulatory Grade micrObial Sequences (FDA-ARGOS): Supporting development and validation of Infectious Disease Dx tests.</title>
        <authorList>
            <person name="Sciortino C."/>
            <person name="Tallon L."/>
            <person name="Sadzewicz L."/>
            <person name="Vavikolanu K."/>
            <person name="Mehta A."/>
            <person name="Aluvathingal J."/>
            <person name="Nadendla S."/>
            <person name="Nandy P."/>
            <person name="Geyer C."/>
            <person name="Yan Y."/>
            <person name="Sichtig H."/>
        </authorList>
    </citation>
    <scope>NUCLEOTIDE SEQUENCE [LARGE SCALE GENOMIC DNA]</scope>
    <source>
        <strain evidence="2 4">FDAARGOS_636</strain>
    </source>
</reference>
<organism evidence="1 3">
    <name type="scientific">Chryseobacterium gallinarum</name>
    <dbReference type="NCBI Taxonomy" id="1324352"/>
    <lineage>
        <taxon>Bacteria</taxon>
        <taxon>Pseudomonadati</taxon>
        <taxon>Bacteroidota</taxon>
        <taxon>Flavobacteriia</taxon>
        <taxon>Flavobacteriales</taxon>
        <taxon>Weeksellaceae</taxon>
        <taxon>Chryseobacterium group</taxon>
        <taxon>Chryseobacterium</taxon>
    </lineage>
</organism>
<dbReference type="EMBL" id="CP050995">
    <property type="protein sequence ID" value="QIY91653.1"/>
    <property type="molecule type" value="Genomic_DNA"/>
</dbReference>
<evidence type="ECO:0000313" key="2">
    <source>
        <dbReference type="EMBL" id="QIY91653.1"/>
    </source>
</evidence>
<dbReference type="EMBL" id="CP009928">
    <property type="protein sequence ID" value="AKK72617.1"/>
    <property type="molecule type" value="Genomic_DNA"/>
</dbReference>
<dbReference type="RefSeq" id="WP_053327698.1">
    <property type="nucleotide sequence ID" value="NZ_CP009928.1"/>
</dbReference>
<dbReference type="Proteomes" id="UP000501570">
    <property type="component" value="Chromosome"/>
</dbReference>
<gene>
    <name evidence="2" type="ORF">FOB44_13770</name>
    <name evidence="1" type="ORF">OK18_08230</name>
</gene>
<evidence type="ECO:0000313" key="1">
    <source>
        <dbReference type="EMBL" id="AKK72617.1"/>
    </source>
</evidence>
<proteinExistence type="predicted"/>
<evidence type="ECO:0000313" key="3">
    <source>
        <dbReference type="Proteomes" id="UP000035213"/>
    </source>
</evidence>
<sequence length="324" mass="38532">MKNYQKNLFDLLLSESEGKKNLVDVMIDKLALSNDTAYRRINGKSHITFNEGITMASHFGISLDSIHDSNINNIVVNRVHDIYNIEDLEKYFEFSIENLKKMKEIPNVEFIYAAKDIPLFYFMKSEQLQKFKIYTWLKLMDANFFSQRIDFEEFKVPEKIKQKGRQLSEIYHNVSSTEIWSNVTIYAMLEQLIYFHQLEMISTINVQKICDEILHMLKLIENEALNEKKNGQEAYFKLYQNDLLIMNNSVFIKFLDQKMLFLPYSILSYYYTLDERVCNNYEKSLELILKNSELLSANNKARNIFFNKMYNKIEQLKKSIQLSM</sequence>
<accession>A0A0G3M6E8</accession>
<name>A0A0G3M6E8_CHRGL</name>
<dbReference type="KEGG" id="cgn:OK18_08230"/>
<dbReference type="PATRIC" id="fig|1324352.5.peg.1727"/>
<protein>
    <recommendedName>
        <fullName evidence="5">Transcription regulator BetR N-terminal domain-containing protein</fullName>
    </recommendedName>
</protein>
<dbReference type="AlphaFoldDB" id="A0A0G3M6E8"/>
<evidence type="ECO:0000313" key="4">
    <source>
        <dbReference type="Proteomes" id="UP000501570"/>
    </source>
</evidence>